<gene>
    <name evidence="2" type="ORF">GPM918_LOCUS34320</name>
    <name evidence="3" type="ORF">SRO942_LOCUS35014</name>
</gene>
<feature type="non-terminal residue" evidence="2">
    <location>
        <position position="1"/>
    </location>
</feature>
<name>A0A815NUU4_9BILA</name>
<dbReference type="InterPro" id="IPR053146">
    <property type="entry name" value="QDO-like"/>
</dbReference>
<evidence type="ECO:0000259" key="1">
    <source>
        <dbReference type="Pfam" id="PF07883"/>
    </source>
</evidence>
<feature type="domain" description="Cupin type-2" evidence="1">
    <location>
        <begin position="76"/>
        <end position="133"/>
    </location>
</feature>
<evidence type="ECO:0000313" key="3">
    <source>
        <dbReference type="EMBL" id="CAF4316079.1"/>
    </source>
</evidence>
<dbReference type="Pfam" id="PF07883">
    <property type="entry name" value="Cupin_2"/>
    <property type="match status" value="1"/>
</dbReference>
<dbReference type="Proteomes" id="UP000681722">
    <property type="component" value="Unassembled WGS sequence"/>
</dbReference>
<comment type="caution">
    <text evidence="2">The sequence shown here is derived from an EMBL/GenBank/DDBJ whole genome shotgun (WGS) entry which is preliminary data.</text>
</comment>
<evidence type="ECO:0000313" key="2">
    <source>
        <dbReference type="EMBL" id="CAF1439570.1"/>
    </source>
</evidence>
<dbReference type="PANTHER" id="PTHR36440:SF1">
    <property type="entry name" value="PUTATIVE (AFU_ORTHOLOGUE AFUA_8G07350)-RELATED"/>
    <property type="match status" value="1"/>
</dbReference>
<dbReference type="Gene3D" id="2.60.120.10">
    <property type="entry name" value="Jelly Rolls"/>
    <property type="match status" value="1"/>
</dbReference>
<dbReference type="SUPFAM" id="SSF51182">
    <property type="entry name" value="RmlC-like cupins"/>
    <property type="match status" value="1"/>
</dbReference>
<reference evidence="2" key="1">
    <citation type="submission" date="2021-02" db="EMBL/GenBank/DDBJ databases">
        <authorList>
            <person name="Nowell W R."/>
        </authorList>
    </citation>
    <scope>NUCLEOTIDE SEQUENCE</scope>
</reference>
<organism evidence="2 4">
    <name type="scientific">Didymodactylos carnosus</name>
    <dbReference type="NCBI Taxonomy" id="1234261"/>
    <lineage>
        <taxon>Eukaryota</taxon>
        <taxon>Metazoa</taxon>
        <taxon>Spiralia</taxon>
        <taxon>Gnathifera</taxon>
        <taxon>Rotifera</taxon>
        <taxon>Eurotatoria</taxon>
        <taxon>Bdelloidea</taxon>
        <taxon>Philodinida</taxon>
        <taxon>Philodinidae</taxon>
        <taxon>Didymodactylos</taxon>
    </lineage>
</organism>
<dbReference type="EMBL" id="CAJNOQ010018927">
    <property type="protein sequence ID" value="CAF1439570.1"/>
    <property type="molecule type" value="Genomic_DNA"/>
</dbReference>
<dbReference type="PANTHER" id="PTHR36440">
    <property type="entry name" value="PUTATIVE (AFU_ORTHOLOGUE AFUA_8G07350)-RELATED"/>
    <property type="match status" value="1"/>
</dbReference>
<dbReference type="Proteomes" id="UP000663829">
    <property type="component" value="Unassembled WGS sequence"/>
</dbReference>
<accession>A0A815NUU4</accession>
<protein>
    <recommendedName>
        <fullName evidence="1">Cupin type-2 domain-containing protein</fullName>
    </recommendedName>
</protein>
<dbReference type="InterPro" id="IPR011051">
    <property type="entry name" value="RmlC_Cupin_sf"/>
</dbReference>
<keyword evidence="4" id="KW-1185">Reference proteome</keyword>
<evidence type="ECO:0000313" key="4">
    <source>
        <dbReference type="Proteomes" id="UP000663829"/>
    </source>
</evidence>
<dbReference type="EMBL" id="CAJOBC010084365">
    <property type="protein sequence ID" value="CAF4316079.1"/>
    <property type="molecule type" value="Genomic_DNA"/>
</dbReference>
<sequence>IDTLNAPHGRTLDVDLKSKLNRGRRIIVNGMTNNKKPAFSWVKNGEGKDYDYSQDHLYVKVPSSATNGELAIVEDTLKPGFFLARHHHKKMTEIFFVVEGQVQFIFDGKTITTDKGDTISVPPNTWHAAKSTNGGKMLTIFKNGRFDVYLERLSKMTKADFKNKKLMKRVSHEFDIYNE</sequence>
<dbReference type="InterPro" id="IPR013096">
    <property type="entry name" value="Cupin_2"/>
</dbReference>
<dbReference type="InterPro" id="IPR014710">
    <property type="entry name" value="RmlC-like_jellyroll"/>
</dbReference>
<proteinExistence type="predicted"/>
<dbReference type="OrthoDB" id="10020003at2759"/>
<dbReference type="AlphaFoldDB" id="A0A815NUU4"/>